<feature type="signal peptide" evidence="1">
    <location>
        <begin position="1"/>
        <end position="21"/>
    </location>
</feature>
<dbReference type="PIRSF" id="PIRSF029958">
    <property type="entry name" value="Necrosis-inducing_protein"/>
    <property type="match status" value="1"/>
</dbReference>
<keyword evidence="1" id="KW-0732">Signal</keyword>
<evidence type="ECO:0000313" key="2">
    <source>
        <dbReference type="EMBL" id="KAK7045525.1"/>
    </source>
</evidence>
<proteinExistence type="predicted"/>
<accession>A0AAW0D222</accession>
<protein>
    <submittedName>
        <fullName evidence="2">Uncharacterized protein</fullName>
    </submittedName>
</protein>
<evidence type="ECO:0000256" key="1">
    <source>
        <dbReference type="SAM" id="SignalP"/>
    </source>
</evidence>
<evidence type="ECO:0000313" key="3">
    <source>
        <dbReference type="Proteomes" id="UP001383192"/>
    </source>
</evidence>
<name>A0AAW0D222_9AGAR</name>
<reference evidence="2 3" key="1">
    <citation type="submission" date="2024-01" db="EMBL/GenBank/DDBJ databases">
        <title>A draft genome for a cacao thread blight-causing isolate of Paramarasmius palmivorus.</title>
        <authorList>
            <person name="Baruah I.K."/>
            <person name="Bukari Y."/>
            <person name="Amoako-Attah I."/>
            <person name="Meinhardt L.W."/>
            <person name="Bailey B.A."/>
            <person name="Cohen S.P."/>
        </authorList>
    </citation>
    <scope>NUCLEOTIDE SEQUENCE [LARGE SCALE GENOMIC DNA]</scope>
    <source>
        <strain evidence="2 3">GH-12</strain>
    </source>
</reference>
<dbReference type="EMBL" id="JAYKXP010000024">
    <property type="protein sequence ID" value="KAK7045525.1"/>
    <property type="molecule type" value="Genomic_DNA"/>
</dbReference>
<gene>
    <name evidence="2" type="ORF">VNI00_007357</name>
</gene>
<dbReference type="AlphaFoldDB" id="A0AAW0D222"/>
<comment type="caution">
    <text evidence="2">The sequence shown here is derived from an EMBL/GenBank/DDBJ whole genome shotgun (WGS) entry which is preliminary data.</text>
</comment>
<sequence>MHSISNLLTIALLATSGAVSGAILPRAESIGHDKVEKLPASGGPNQTKFQPQLHIGNGCHSYPAVDADGNWSGGLKPTGSPSGSCRDTSKAQTYVRGADFKGKTAFLYAWYMPKDEISPSIGHRHDWEGAVVFLDPDNNKIEGVAASAHGDWRKYKNPGGDKVDGNHVKLQYSAEGVNSHAIDITDKDGDLSTLVDWAAMPGPARDAINDASHWGDANPPLADAHFEDNLNEAWMW</sequence>
<dbReference type="PANTHER" id="PTHR33657">
    <property type="entry name" value="DOMAIN PROTEIN, PUTATIVE (AFU_ORTHOLOGUE AFUA_5G00600)-RELATED"/>
    <property type="match status" value="1"/>
</dbReference>
<dbReference type="PANTHER" id="PTHR33657:SF6">
    <property type="entry name" value="SECRETED PROTEIN"/>
    <property type="match status" value="1"/>
</dbReference>
<dbReference type="InterPro" id="IPR008701">
    <property type="entry name" value="NPP1"/>
</dbReference>
<keyword evidence="3" id="KW-1185">Reference proteome</keyword>
<organism evidence="2 3">
    <name type="scientific">Paramarasmius palmivorus</name>
    <dbReference type="NCBI Taxonomy" id="297713"/>
    <lineage>
        <taxon>Eukaryota</taxon>
        <taxon>Fungi</taxon>
        <taxon>Dikarya</taxon>
        <taxon>Basidiomycota</taxon>
        <taxon>Agaricomycotina</taxon>
        <taxon>Agaricomycetes</taxon>
        <taxon>Agaricomycetidae</taxon>
        <taxon>Agaricales</taxon>
        <taxon>Marasmiineae</taxon>
        <taxon>Marasmiaceae</taxon>
        <taxon>Paramarasmius</taxon>
    </lineage>
</organism>
<dbReference type="Proteomes" id="UP001383192">
    <property type="component" value="Unassembled WGS sequence"/>
</dbReference>
<dbReference type="Pfam" id="PF05630">
    <property type="entry name" value="NPP1"/>
    <property type="match status" value="1"/>
</dbReference>
<feature type="chain" id="PRO_5044001687" evidence="1">
    <location>
        <begin position="22"/>
        <end position="236"/>
    </location>
</feature>